<evidence type="ECO:0000313" key="2">
    <source>
        <dbReference type="EMBL" id="MYR32706.1"/>
    </source>
</evidence>
<dbReference type="RefSeq" id="WP_042285860.1">
    <property type="nucleotide sequence ID" value="NZ_BAZE01000018.1"/>
</dbReference>
<dbReference type="Proteomes" id="UP000467124">
    <property type="component" value="Unassembled WGS sequence"/>
</dbReference>
<feature type="compositionally biased region" description="Basic and acidic residues" evidence="1">
    <location>
        <begin position="16"/>
        <end position="34"/>
    </location>
</feature>
<feature type="region of interest" description="Disordered" evidence="1">
    <location>
        <begin position="1"/>
        <end position="34"/>
    </location>
</feature>
<protein>
    <recommendedName>
        <fullName evidence="4">WbqC-like family protein</fullName>
    </recommendedName>
</protein>
<evidence type="ECO:0008006" key="4">
    <source>
        <dbReference type="Google" id="ProtNLM"/>
    </source>
</evidence>
<dbReference type="InterPro" id="IPR014985">
    <property type="entry name" value="WbqC"/>
</dbReference>
<name>A0A7K2IS51_9ACTN</name>
<accession>A0A7K2IS51</accession>
<dbReference type="Pfam" id="PF08889">
    <property type="entry name" value="WbqC"/>
    <property type="match status" value="1"/>
</dbReference>
<comment type="caution">
    <text evidence="2">The sequence shown here is derived from an EMBL/GenBank/DDBJ whole genome shotgun (WGS) entry which is preliminary data.</text>
</comment>
<evidence type="ECO:0000313" key="3">
    <source>
        <dbReference type="Proteomes" id="UP000467124"/>
    </source>
</evidence>
<organism evidence="2 3">
    <name type="scientific">Nocardiopsis alba</name>
    <dbReference type="NCBI Taxonomy" id="53437"/>
    <lineage>
        <taxon>Bacteria</taxon>
        <taxon>Bacillati</taxon>
        <taxon>Actinomycetota</taxon>
        <taxon>Actinomycetes</taxon>
        <taxon>Streptosporangiales</taxon>
        <taxon>Nocardiopsidaceae</taxon>
        <taxon>Nocardiopsis</taxon>
    </lineage>
</organism>
<evidence type="ECO:0000256" key="1">
    <source>
        <dbReference type="SAM" id="MobiDB-lite"/>
    </source>
</evidence>
<gene>
    <name evidence="2" type="ORF">GTW20_10565</name>
</gene>
<reference evidence="2 3" key="1">
    <citation type="journal article" date="2019" name="Nat. Commun.">
        <title>The antimicrobial potential of Streptomyces from insect microbiomes.</title>
        <authorList>
            <person name="Chevrette M.G."/>
            <person name="Carlson C.M."/>
            <person name="Ortega H.E."/>
            <person name="Thomas C."/>
            <person name="Ananiev G.E."/>
            <person name="Barns K.J."/>
            <person name="Book A.J."/>
            <person name="Cagnazzo J."/>
            <person name="Carlos C."/>
            <person name="Flanigan W."/>
            <person name="Grubbs K.J."/>
            <person name="Horn H.A."/>
            <person name="Hoffmann F.M."/>
            <person name="Klassen J.L."/>
            <person name="Knack J.J."/>
            <person name="Lewin G.R."/>
            <person name="McDonald B.R."/>
            <person name="Muller L."/>
            <person name="Melo W.G.P."/>
            <person name="Pinto-Tomas A.A."/>
            <person name="Schmitz A."/>
            <person name="Wendt-Pienkowski E."/>
            <person name="Wildman S."/>
            <person name="Zhao M."/>
            <person name="Zhang F."/>
            <person name="Bugni T.S."/>
            <person name="Andes D.R."/>
            <person name="Pupo M.T."/>
            <person name="Currie C.R."/>
        </authorList>
    </citation>
    <scope>NUCLEOTIDE SEQUENCE [LARGE SCALE GENOMIC DNA]</scope>
    <source>
        <strain evidence="2 3">SID5840</strain>
    </source>
</reference>
<sequence>MTGMIGESRSSSPDPAHPDLRNDRENTDATCENERRTRVAIHQPHYWPWSGLIDKIDRSDHFVMLDTVQFERRGWQNRNYISGTGEPVLLTVPVVQESRSELIRDKKIDNTRKWREKHYRALAEHCYRKAPYWNDHKEEIAHLYESEWEDLSDLAIATTRLLLRGFGIDTPILRAGELGDFPGTKSELLAQICAKVGANTLISGNGARGYLDPEILRRYGVEVEWQDFRHPRYPQHTRKATETFVPRLSAIDLLLNAGPNSLHVLRQARTGT</sequence>
<dbReference type="GeneID" id="91394296"/>
<dbReference type="EMBL" id="WWHY01000001">
    <property type="protein sequence ID" value="MYR32706.1"/>
    <property type="molecule type" value="Genomic_DNA"/>
</dbReference>
<dbReference type="AlphaFoldDB" id="A0A7K2IS51"/>
<proteinExistence type="predicted"/>